<evidence type="ECO:0000256" key="1">
    <source>
        <dbReference type="ARBA" id="ARBA00004123"/>
    </source>
</evidence>
<dbReference type="PANTHER" id="PTHR10662">
    <property type="entry name" value="NUCLEAR RNA EXPORT FACTOR"/>
    <property type="match status" value="1"/>
</dbReference>
<dbReference type="GO" id="GO:0005634">
    <property type="term" value="C:nucleus"/>
    <property type="evidence" value="ECO:0007669"/>
    <property type="project" value="UniProtKB-SubCell"/>
</dbReference>
<dbReference type="RefSeq" id="XP_050556151.1">
    <property type="nucleotide sequence ID" value="XM_050700194.1"/>
</dbReference>
<dbReference type="EMBL" id="ODYU01012499">
    <property type="protein sequence ID" value="SOQ58843.1"/>
    <property type="molecule type" value="Genomic_DNA"/>
</dbReference>
<evidence type="ECO:0000313" key="9">
    <source>
        <dbReference type="RefSeq" id="XP_050556151.1"/>
    </source>
</evidence>
<dbReference type="InterPro" id="IPR032675">
    <property type="entry name" value="LRR_dom_sf"/>
</dbReference>
<dbReference type="Gene3D" id="3.10.450.50">
    <property type="match status" value="1"/>
</dbReference>
<keyword evidence="4" id="KW-0509">mRNA transport</keyword>
<dbReference type="Pfam" id="PF24048">
    <property type="entry name" value="LRR_NXF1-5"/>
    <property type="match status" value="1"/>
</dbReference>
<evidence type="ECO:0000313" key="7">
    <source>
        <dbReference type="EMBL" id="SOQ58843.1"/>
    </source>
</evidence>
<comment type="subcellular location">
    <subcellularLocation>
        <location evidence="1">Nucleus</location>
    </subcellularLocation>
</comment>
<evidence type="ECO:0000256" key="5">
    <source>
        <dbReference type="ARBA" id="ARBA00023242"/>
    </source>
</evidence>
<dbReference type="PANTHER" id="PTHR10662:SF22">
    <property type="entry name" value="NUCLEAR RNA EXPORT FACTOR 1"/>
    <property type="match status" value="1"/>
</dbReference>
<dbReference type="AlphaFoldDB" id="A0A2H1X0L0"/>
<evidence type="ECO:0000313" key="8">
    <source>
        <dbReference type="Proteomes" id="UP000829999"/>
    </source>
</evidence>
<sequence length="548" mass="63991">MALNDHELQKYQKFLLNRQSSYSKLAESIENCLKSEDKVAKHFLHKVMIHNWQHTLQQLFERMHTYFGVAIIPINCSTQGDIATFYTSSLTVISEIIKFDFMFPYCRTMYNIDILFYDKTSMDFFGKMITVDEVVNSVVSRRFNEMCELDLSNFCDDPEFTSKRIFFFKISLLANFKILMLRMGRDTKILNLSHNNLSVVPLDVLNFFIKADLTAVNFSYNNIPSIAELSRVSSKIEKLWLEGNPLCADLDPVTYVKTVTMKFPRLTELDGIPLNQNGIVYPFYRNYLCDPDRKTKMLVEKFVTLYFSNYDQPPKIRKKKIEPLYDDKAVFTLSCDLSEADKLYYHYTQCSRNMMNPSKRQPYVQGAKTCTTKQHISNMLSTFPETLHDRSTFTVDVLEHNKKSLQVIIDGIFKEKYSGTMFQFRRTFIFTIYTIKDNSVYHITNDIYSITYPSKEMMNVSFQHPIRNMNSLSLINPTPEESDALINAFQHLTQLRKTEVELRLKYHGWDIRDALKSFVADAKSKNMPSDLFMDSDFSDSSSLLDEVD</sequence>
<dbReference type="SUPFAM" id="SSF52058">
    <property type="entry name" value="L domain-like"/>
    <property type="match status" value="1"/>
</dbReference>
<organism evidence="7">
    <name type="scientific">Spodoptera frugiperda</name>
    <name type="common">Fall armyworm</name>
    <dbReference type="NCBI Taxonomy" id="7108"/>
    <lineage>
        <taxon>Eukaryota</taxon>
        <taxon>Metazoa</taxon>
        <taxon>Ecdysozoa</taxon>
        <taxon>Arthropoda</taxon>
        <taxon>Hexapoda</taxon>
        <taxon>Insecta</taxon>
        <taxon>Pterygota</taxon>
        <taxon>Neoptera</taxon>
        <taxon>Endopterygota</taxon>
        <taxon>Lepidoptera</taxon>
        <taxon>Glossata</taxon>
        <taxon>Ditrysia</taxon>
        <taxon>Noctuoidea</taxon>
        <taxon>Noctuidae</taxon>
        <taxon>Amphipyrinae</taxon>
        <taxon>Spodoptera</taxon>
    </lineage>
</organism>
<dbReference type="PROSITE" id="PS50177">
    <property type="entry name" value="NTF2_DOMAIN"/>
    <property type="match status" value="1"/>
</dbReference>
<keyword evidence="5" id="KW-0539">Nucleus</keyword>
<evidence type="ECO:0000259" key="6">
    <source>
        <dbReference type="PROSITE" id="PS50177"/>
    </source>
</evidence>
<keyword evidence="3" id="KW-0813">Transport</keyword>
<comment type="similarity">
    <text evidence="2">Belongs to the NXF family.</text>
</comment>
<dbReference type="Gene3D" id="3.80.10.10">
    <property type="entry name" value="Ribonuclease Inhibitor"/>
    <property type="match status" value="1"/>
</dbReference>
<gene>
    <name evidence="9" type="primary">LOC118278151</name>
    <name evidence="7" type="ORF">SFRICE_015133</name>
</gene>
<dbReference type="SUPFAM" id="SSF54427">
    <property type="entry name" value="NTF2-like"/>
    <property type="match status" value="1"/>
</dbReference>
<evidence type="ECO:0000256" key="4">
    <source>
        <dbReference type="ARBA" id="ARBA00022816"/>
    </source>
</evidence>
<dbReference type="Pfam" id="PF22602">
    <property type="entry name" value="NXF_NTF2"/>
    <property type="match status" value="1"/>
</dbReference>
<dbReference type="GeneID" id="118278151"/>
<feature type="domain" description="NTF2" evidence="6">
    <location>
        <begin position="298"/>
        <end position="450"/>
    </location>
</feature>
<dbReference type="InterPro" id="IPR002075">
    <property type="entry name" value="NTF2_dom"/>
</dbReference>
<evidence type="ECO:0000256" key="3">
    <source>
        <dbReference type="ARBA" id="ARBA00022448"/>
    </source>
</evidence>
<reference evidence="7" key="1">
    <citation type="submission" date="2016-07" db="EMBL/GenBank/DDBJ databases">
        <authorList>
            <person name="Bretaudeau A."/>
        </authorList>
    </citation>
    <scope>NUCLEOTIDE SEQUENCE</scope>
    <source>
        <strain evidence="7">Rice</strain>
        <tissue evidence="7">Whole body</tissue>
    </source>
</reference>
<protein>
    <submittedName>
        <fullName evidence="9">Nuclear RNA export factor 2</fullName>
    </submittedName>
    <submittedName>
        <fullName evidence="7">SFRICE_015133</fullName>
    </submittedName>
</protein>
<dbReference type="GO" id="GO:0003723">
    <property type="term" value="F:RNA binding"/>
    <property type="evidence" value="ECO:0007669"/>
    <property type="project" value="TreeGrafter"/>
</dbReference>
<proteinExistence type="inferred from homology"/>
<dbReference type="InterPro" id="IPR032710">
    <property type="entry name" value="NTF2-like_dom_sf"/>
</dbReference>
<accession>A0A2H1X0L0</accession>
<dbReference type="Proteomes" id="UP000829999">
    <property type="component" value="Chromosome 18"/>
</dbReference>
<dbReference type="InterPro" id="IPR057125">
    <property type="entry name" value="NXF1/2/3/5-like_LRR"/>
</dbReference>
<dbReference type="InterPro" id="IPR018222">
    <property type="entry name" value="Nuclear_transport_factor_2_euk"/>
</dbReference>
<dbReference type="OrthoDB" id="2193432at2759"/>
<evidence type="ECO:0000256" key="2">
    <source>
        <dbReference type="ARBA" id="ARBA00009285"/>
    </source>
</evidence>
<reference evidence="9" key="2">
    <citation type="submission" date="2025-04" db="UniProtKB">
        <authorList>
            <consortium name="RefSeq"/>
        </authorList>
    </citation>
    <scope>IDENTIFICATION</scope>
    <source>
        <tissue evidence="9">Whole larval tissue</tissue>
    </source>
</reference>
<dbReference type="GO" id="GO:0016973">
    <property type="term" value="P:poly(A)+ mRNA export from nucleus"/>
    <property type="evidence" value="ECO:0007669"/>
    <property type="project" value="TreeGrafter"/>
</dbReference>
<keyword evidence="8" id="KW-1185">Reference proteome</keyword>
<dbReference type="InterPro" id="IPR030217">
    <property type="entry name" value="NXF_fam"/>
</dbReference>
<name>A0A2H1X0L0_SPOFR</name>